<dbReference type="InterPro" id="IPR014044">
    <property type="entry name" value="CAP_dom"/>
</dbReference>
<evidence type="ECO:0000259" key="3">
    <source>
        <dbReference type="SMART" id="SM00198"/>
    </source>
</evidence>
<evidence type="ECO:0000313" key="5">
    <source>
        <dbReference type="Proteomes" id="UP001265746"/>
    </source>
</evidence>
<evidence type="ECO:0000256" key="2">
    <source>
        <dbReference type="SAM" id="SignalP"/>
    </source>
</evidence>
<dbReference type="EMBL" id="JAUJFL010000009">
    <property type="protein sequence ID" value="KAK2597856.1"/>
    <property type="molecule type" value="Genomic_DNA"/>
</dbReference>
<protein>
    <recommendedName>
        <fullName evidence="3">SCP domain-containing protein</fullName>
    </recommendedName>
</protein>
<keyword evidence="5" id="KW-1185">Reference proteome</keyword>
<dbReference type="InterPro" id="IPR002413">
    <property type="entry name" value="V5_allergen-like"/>
</dbReference>
<dbReference type="Gene3D" id="3.40.33.10">
    <property type="entry name" value="CAP"/>
    <property type="match status" value="1"/>
</dbReference>
<dbReference type="InterPro" id="IPR018244">
    <property type="entry name" value="Allrgn_V5/Tpx1_CS"/>
</dbReference>
<dbReference type="InterPro" id="IPR001283">
    <property type="entry name" value="CRISP-related"/>
</dbReference>
<reference evidence="4" key="1">
    <citation type="submission" date="2023-06" db="EMBL/GenBank/DDBJ databases">
        <authorList>
            <person name="Noh H."/>
        </authorList>
    </citation>
    <scope>NUCLEOTIDE SEQUENCE</scope>
    <source>
        <strain evidence="4">DUCC20226</strain>
    </source>
</reference>
<dbReference type="PROSITE" id="PS01009">
    <property type="entry name" value="CRISP_1"/>
    <property type="match status" value="1"/>
</dbReference>
<dbReference type="PRINTS" id="PR00838">
    <property type="entry name" value="V5ALLERGEN"/>
</dbReference>
<feature type="domain" description="SCP" evidence="3">
    <location>
        <begin position="63"/>
        <end position="197"/>
    </location>
</feature>
<comment type="caution">
    <text evidence="4">The sequence shown here is derived from an EMBL/GenBank/DDBJ whole genome shotgun (WGS) entry which is preliminary data.</text>
</comment>
<dbReference type="PANTHER" id="PTHR10334">
    <property type="entry name" value="CYSTEINE-RICH SECRETORY PROTEIN-RELATED"/>
    <property type="match status" value="1"/>
</dbReference>
<dbReference type="InterPro" id="IPR035940">
    <property type="entry name" value="CAP_sf"/>
</dbReference>
<proteinExistence type="predicted"/>
<sequence length="250" mass="26805">MPQILYFHLPTSLLGLLASVLLAPTTASPAPAPAPDFVQVQTITITAPPSIASTAPQFTDTALFTSAILNSTNFFRSEHNASAVIWNHTLSTYASSYLASMGSESPDSGSECDFSHSGGPYGENLALGCNEVTGCVDLWGDEREQYNYDDPAFSEETGHFTQLVWKNTTAVGCGSRLCGTRGWYLVCEYWPRGNIIGQFDEQVGRQVSGTGSSGTADGAPGDNGMWSHAARSGPPPWLFYLITLSFLGLW</sequence>
<dbReference type="PRINTS" id="PR00837">
    <property type="entry name" value="V5TPXLIKE"/>
</dbReference>
<feature type="region of interest" description="Disordered" evidence="1">
    <location>
        <begin position="206"/>
        <end position="227"/>
    </location>
</feature>
<evidence type="ECO:0000256" key="1">
    <source>
        <dbReference type="SAM" id="MobiDB-lite"/>
    </source>
</evidence>
<feature type="signal peptide" evidence="2">
    <location>
        <begin position="1"/>
        <end position="27"/>
    </location>
</feature>
<dbReference type="AlphaFoldDB" id="A0AAD9VZS7"/>
<dbReference type="SUPFAM" id="SSF55797">
    <property type="entry name" value="PR-1-like"/>
    <property type="match status" value="1"/>
</dbReference>
<feature type="chain" id="PRO_5042179915" description="SCP domain-containing protein" evidence="2">
    <location>
        <begin position="28"/>
        <end position="250"/>
    </location>
</feature>
<feature type="compositionally biased region" description="Low complexity" evidence="1">
    <location>
        <begin position="209"/>
        <end position="222"/>
    </location>
</feature>
<organism evidence="4 5">
    <name type="scientific">Phomopsis amygdali</name>
    <name type="common">Fusicoccum amygdali</name>
    <dbReference type="NCBI Taxonomy" id="1214568"/>
    <lineage>
        <taxon>Eukaryota</taxon>
        <taxon>Fungi</taxon>
        <taxon>Dikarya</taxon>
        <taxon>Ascomycota</taxon>
        <taxon>Pezizomycotina</taxon>
        <taxon>Sordariomycetes</taxon>
        <taxon>Sordariomycetidae</taxon>
        <taxon>Diaporthales</taxon>
        <taxon>Diaporthaceae</taxon>
        <taxon>Diaporthe</taxon>
    </lineage>
</organism>
<gene>
    <name evidence="4" type="ORF">N8I77_012614</name>
</gene>
<accession>A0AAD9VZS7</accession>
<dbReference type="GO" id="GO:0005576">
    <property type="term" value="C:extracellular region"/>
    <property type="evidence" value="ECO:0007669"/>
    <property type="project" value="InterPro"/>
</dbReference>
<dbReference type="Pfam" id="PF00188">
    <property type="entry name" value="CAP"/>
    <property type="match status" value="1"/>
</dbReference>
<name>A0AAD9VZS7_PHOAM</name>
<dbReference type="Proteomes" id="UP001265746">
    <property type="component" value="Unassembled WGS sequence"/>
</dbReference>
<dbReference type="SMART" id="SM00198">
    <property type="entry name" value="SCP"/>
    <property type="match status" value="1"/>
</dbReference>
<keyword evidence="2" id="KW-0732">Signal</keyword>
<evidence type="ECO:0000313" key="4">
    <source>
        <dbReference type="EMBL" id="KAK2597856.1"/>
    </source>
</evidence>